<dbReference type="KEGG" id="apln:108733671"/>
<feature type="domain" description="RanBP2-type" evidence="22">
    <location>
        <begin position="750"/>
        <end position="779"/>
    </location>
</feature>
<dbReference type="GO" id="GO:0008139">
    <property type="term" value="F:nuclear localization sequence binding"/>
    <property type="evidence" value="ECO:0007669"/>
    <property type="project" value="TreeGrafter"/>
</dbReference>
<evidence type="ECO:0000256" key="10">
    <source>
        <dbReference type="ARBA" id="ARBA00022927"/>
    </source>
</evidence>
<comment type="similarity">
    <text evidence="16">Belongs to the NUP153 family.</text>
</comment>
<feature type="region of interest" description="Disordered" evidence="21">
    <location>
        <begin position="408"/>
        <end position="434"/>
    </location>
</feature>
<keyword evidence="9" id="KW-0862">Zinc</keyword>
<evidence type="ECO:0000256" key="2">
    <source>
        <dbReference type="ARBA" id="ARBA00004126"/>
    </source>
</evidence>
<dbReference type="GO" id="GO:0031965">
    <property type="term" value="C:nuclear membrane"/>
    <property type="evidence" value="ECO:0007669"/>
    <property type="project" value="UniProtKB-SubCell"/>
</dbReference>
<dbReference type="GO" id="GO:0008270">
    <property type="term" value="F:zinc ion binding"/>
    <property type="evidence" value="ECO:0007669"/>
    <property type="project" value="UniProtKB-KW"/>
</dbReference>
<accession>A0A1W4WJY5</accession>
<feature type="region of interest" description="Disordered" evidence="21">
    <location>
        <begin position="826"/>
        <end position="874"/>
    </location>
</feature>
<dbReference type="SMART" id="SM00547">
    <property type="entry name" value="ZnF_RBZ"/>
    <property type="match status" value="3"/>
</dbReference>
<feature type="compositionally biased region" description="Low complexity" evidence="21">
    <location>
        <begin position="1229"/>
        <end position="1239"/>
    </location>
</feature>
<dbReference type="InParanoid" id="A0A1W4WJY5"/>
<evidence type="ECO:0000256" key="20">
    <source>
        <dbReference type="PROSITE-ProRule" id="PRU00322"/>
    </source>
</evidence>
<dbReference type="GO" id="GO:0006405">
    <property type="term" value="P:RNA export from nucleus"/>
    <property type="evidence" value="ECO:0007669"/>
    <property type="project" value="TreeGrafter"/>
</dbReference>
<keyword evidence="6" id="KW-0677">Repeat</keyword>
<feature type="region of interest" description="Disordered" evidence="21">
    <location>
        <begin position="151"/>
        <end position="240"/>
    </location>
</feature>
<evidence type="ECO:0000256" key="6">
    <source>
        <dbReference type="ARBA" id="ARBA00022737"/>
    </source>
</evidence>
<feature type="compositionally biased region" description="Polar residues" evidence="21">
    <location>
        <begin position="1240"/>
        <end position="1250"/>
    </location>
</feature>
<dbReference type="InterPro" id="IPR026054">
    <property type="entry name" value="Nucleoporin"/>
</dbReference>
<gene>
    <name evidence="24" type="primary">LOC108733671</name>
</gene>
<evidence type="ECO:0000256" key="1">
    <source>
        <dbReference type="ARBA" id="ARBA00001947"/>
    </source>
</evidence>
<feature type="compositionally biased region" description="Polar residues" evidence="21">
    <location>
        <begin position="982"/>
        <end position="992"/>
    </location>
</feature>
<feature type="region of interest" description="Disordered" evidence="21">
    <location>
        <begin position="982"/>
        <end position="1024"/>
    </location>
</feature>
<protein>
    <recommendedName>
        <fullName evidence="17">Nuclear pore complex protein Nup153</fullName>
    </recommendedName>
    <alternativeName>
        <fullName evidence="19">153 kDa nucleoporin</fullName>
    </alternativeName>
    <alternativeName>
        <fullName evidence="18">Nucleoporin Nup153</fullName>
    </alternativeName>
</protein>
<keyword evidence="12" id="KW-0238">DNA-binding</keyword>
<sequence length="1348" mass="146018">MAKQNDINFYVSSSSMEHDSEKSFVKKVKSRVSDLIPASISKWFGSEDNSGRSREDDGDIYQVEPPLKRARIPSREKIENSLSNNFSTTTPHIHYAPVSGLDVISDNCVSVNNKKASKRMLNSLSEPEAGPSGIKSRKLLISSGVTVQTDQRKLTETNINGDKNSDSDESTSDYSSMARNGSREATISKKPHIEEFKSHDSNPSREIRERSVISQTRSLFSERGVSPHSNSSLSSRRPSFNASTFGSPDFVDRTLTTKRIIHSPFYGGRTTYGGASAYSHRLKKNADIKNSLRNAFEVKPANESVKTENATLSKTARRILDTLEQYTTPVSEAKKIPNPSLRRGTTKRDGLLSKYTGANPYFVREPKNTPSSKELQVPTVPDLLKMKLKEKLQDSTVAVRQIAATSKAAQNADEYKLRDKDDEQATSKHVNKMRNKVSNIRKRTTDTMEQEKVEQVKLPDIALPITTLPKFDFGILPTTSASGMVTKAVTTTSTRVVTKETETETDEGTKREKQVTKISITNESKKITSEEPKLFEVNDAPFKFAKPVVLLSNNLKSIIGSNDFVFSKPLNQKEEVQNNFKSSSSKYELKRKSQSGINFLQTAKMDLMSAFKPSANTWECNVCLIRNVQDRDKCAACQAERASKPLPTATASIKNHDFGNKFKLTSDVRNKNMDTNCVASTTPKPIIENSFLHTTNEGFGDKFKPPSDTWVCGVCMIRNKNDLDKCAACESPNPNAPKKSTSFADAFKMKKDEWECPICMVRNPETKGKCACCETPRPKLQSTDKSVSENKNTMSTFNFGINDAVGVVTSKGFTFGIPKDLRETEKTSKQDFSFGVPNEKNVSASDETKPVLFNGATNNNKKDTETSESNNNSKPTFCFGITTTSSVATPSSKSVVSTANSTETTVTSSTTITTTSSFGFTTKTLESSAPSSFVFGASTVKDFDSKAPTETNVIPTPIFKHVPEKKSDSSATITSTMFANKADSSTTKTNTVPAPVPGLRSPATTNKPSSIFGTSAKPDSSTSIFGSPAPPKVEVPAPIFGSSTFGKPTPVAFGTAKPDSSTSSIFGSNNSTGDTDNKQKTDAVFKFGTTPTQAISFGGASSSFQTTPFITSSIPAPTFRMPVTSTTDQGAFCFGQDTSTKPFNYGQQPQQTTEVTKPAAGYSFEQQGNKQQQEQKFNFGSNSTSSAGFSFGASSNPTVGGPGFNFKPMFDSSQQQQQQQQTTSIFGNSSATAASSVVSQQPPQLLQNGGFNFGNVPPKGGFNFAPQSGPSAAPGVFSFGGTGTNAVPEAPGNSGGFSFGSTQFNANVKPNFNFTGAVPPTFSATTDPSSSVPAGRKKIKAVRRNQQR</sequence>
<keyword evidence="14" id="KW-0472">Membrane</keyword>
<feature type="region of interest" description="Disordered" evidence="21">
    <location>
        <begin position="331"/>
        <end position="353"/>
    </location>
</feature>
<keyword evidence="13" id="KW-0906">Nuclear pore complex</keyword>
<keyword evidence="15" id="KW-0539">Nucleus</keyword>
<feature type="region of interest" description="Disordered" evidence="21">
    <location>
        <begin position="1056"/>
        <end position="1077"/>
    </location>
</feature>
<dbReference type="GeneID" id="108733671"/>
<dbReference type="OrthoDB" id="79830at2759"/>
<dbReference type="InterPro" id="IPR036443">
    <property type="entry name" value="Znf_RanBP2_sf"/>
</dbReference>
<evidence type="ECO:0000256" key="3">
    <source>
        <dbReference type="ARBA" id="ARBA00004567"/>
    </source>
</evidence>
<evidence type="ECO:0000256" key="14">
    <source>
        <dbReference type="ARBA" id="ARBA00023136"/>
    </source>
</evidence>
<dbReference type="PROSITE" id="PS01358">
    <property type="entry name" value="ZF_RANBP2_1"/>
    <property type="match status" value="3"/>
</dbReference>
<feature type="compositionally biased region" description="Low complexity" evidence="21">
    <location>
        <begin position="226"/>
        <end position="240"/>
    </location>
</feature>
<dbReference type="Pfam" id="PF08604">
    <property type="entry name" value="Nup153"/>
    <property type="match status" value="1"/>
</dbReference>
<keyword evidence="7 20" id="KW-0863">Zinc-finger</keyword>
<keyword evidence="11" id="KW-0811">Translocation</keyword>
<dbReference type="Proteomes" id="UP000192223">
    <property type="component" value="Unplaced"/>
</dbReference>
<feature type="compositionally biased region" description="Basic and acidic residues" evidence="21">
    <location>
        <begin position="191"/>
        <end position="211"/>
    </location>
</feature>
<dbReference type="PROSITE" id="PS50199">
    <property type="entry name" value="ZF_RANBP2_2"/>
    <property type="match status" value="3"/>
</dbReference>
<feature type="domain" description="RanBP2-type" evidence="22">
    <location>
        <begin position="706"/>
        <end position="735"/>
    </location>
</feature>
<keyword evidence="4" id="KW-0813">Transport</keyword>
<evidence type="ECO:0000256" key="12">
    <source>
        <dbReference type="ARBA" id="ARBA00023125"/>
    </source>
</evidence>
<reference evidence="24" key="1">
    <citation type="submission" date="2025-08" db="UniProtKB">
        <authorList>
            <consortium name="RefSeq"/>
        </authorList>
    </citation>
    <scope>IDENTIFICATION</scope>
    <source>
        <tissue evidence="24">Entire body</tissue>
    </source>
</reference>
<evidence type="ECO:0000313" key="23">
    <source>
        <dbReference type="Proteomes" id="UP000192223"/>
    </source>
</evidence>
<dbReference type="Gene3D" id="4.10.1060.10">
    <property type="entry name" value="Zinc finger, RanBP2-type"/>
    <property type="match status" value="3"/>
</dbReference>
<evidence type="ECO:0000313" key="24">
    <source>
        <dbReference type="RefSeq" id="XP_018320433.1"/>
    </source>
</evidence>
<name>A0A1W4WJY5_AGRPL</name>
<dbReference type="PANTHER" id="PTHR23193">
    <property type="entry name" value="NUCLEAR PORE COMPLEX PROTEIN NUP"/>
    <property type="match status" value="1"/>
</dbReference>
<evidence type="ECO:0000259" key="22">
    <source>
        <dbReference type="PROSITE" id="PS50199"/>
    </source>
</evidence>
<evidence type="ECO:0000256" key="11">
    <source>
        <dbReference type="ARBA" id="ARBA00023010"/>
    </source>
</evidence>
<dbReference type="GO" id="GO:0051028">
    <property type="term" value="P:mRNA transport"/>
    <property type="evidence" value="ECO:0007669"/>
    <property type="project" value="UniProtKB-KW"/>
</dbReference>
<keyword evidence="23" id="KW-1185">Reference proteome</keyword>
<evidence type="ECO:0000256" key="18">
    <source>
        <dbReference type="ARBA" id="ARBA00078197"/>
    </source>
</evidence>
<evidence type="ECO:0000256" key="16">
    <source>
        <dbReference type="ARBA" id="ARBA00060842"/>
    </source>
</evidence>
<dbReference type="InterPro" id="IPR001876">
    <property type="entry name" value="Znf_RanBP2"/>
</dbReference>
<dbReference type="InterPro" id="IPR013913">
    <property type="entry name" value="Nup153_N"/>
</dbReference>
<dbReference type="STRING" id="224129.A0A1W4WJY5"/>
<evidence type="ECO:0000256" key="8">
    <source>
        <dbReference type="ARBA" id="ARBA00022816"/>
    </source>
</evidence>
<feature type="compositionally biased region" description="Basic residues" evidence="21">
    <location>
        <begin position="1335"/>
        <end position="1348"/>
    </location>
</feature>
<dbReference type="GO" id="GO:0006606">
    <property type="term" value="P:protein import into nucleus"/>
    <property type="evidence" value="ECO:0007669"/>
    <property type="project" value="TreeGrafter"/>
</dbReference>
<proteinExistence type="inferred from homology"/>
<feature type="compositionally biased region" description="Low complexity" evidence="21">
    <location>
        <begin position="1060"/>
        <end position="1073"/>
    </location>
</feature>
<comment type="subcellular location">
    <subcellularLocation>
        <location evidence="2">Nucleus membrane</location>
    </subcellularLocation>
    <subcellularLocation>
        <location evidence="3">Nucleus</location>
        <location evidence="3">Nuclear pore complex</location>
    </subcellularLocation>
</comment>
<dbReference type="FunFam" id="4.10.1060.10:FF:000001">
    <property type="entry name" value="Nuclear pore complex protein Nup153"/>
    <property type="match status" value="1"/>
</dbReference>
<dbReference type="PANTHER" id="PTHR23193:SF23">
    <property type="entry name" value="NUCLEAR PORE COMPLEX PROTEIN NUP153"/>
    <property type="match status" value="1"/>
</dbReference>
<organism evidence="23 24">
    <name type="scientific">Agrilus planipennis</name>
    <name type="common">Emerald ash borer</name>
    <name type="synonym">Agrilus marcopoli</name>
    <dbReference type="NCBI Taxonomy" id="224129"/>
    <lineage>
        <taxon>Eukaryota</taxon>
        <taxon>Metazoa</taxon>
        <taxon>Ecdysozoa</taxon>
        <taxon>Arthropoda</taxon>
        <taxon>Hexapoda</taxon>
        <taxon>Insecta</taxon>
        <taxon>Pterygota</taxon>
        <taxon>Neoptera</taxon>
        <taxon>Endopterygota</taxon>
        <taxon>Coleoptera</taxon>
        <taxon>Polyphaga</taxon>
        <taxon>Elateriformia</taxon>
        <taxon>Buprestoidea</taxon>
        <taxon>Buprestidae</taxon>
        <taxon>Agrilinae</taxon>
        <taxon>Agrilus</taxon>
    </lineage>
</organism>
<dbReference type="RefSeq" id="XP_018320433.1">
    <property type="nucleotide sequence ID" value="XM_018464931.2"/>
</dbReference>
<evidence type="ECO:0000256" key="9">
    <source>
        <dbReference type="ARBA" id="ARBA00022833"/>
    </source>
</evidence>
<feature type="region of interest" description="Disordered" evidence="21">
    <location>
        <begin position="1188"/>
        <end position="1268"/>
    </location>
</feature>
<feature type="compositionally biased region" description="Basic and acidic residues" evidence="21">
    <location>
        <begin position="413"/>
        <end position="426"/>
    </location>
</feature>
<evidence type="ECO:0000256" key="7">
    <source>
        <dbReference type="ARBA" id="ARBA00022771"/>
    </source>
</evidence>
<evidence type="ECO:0000256" key="21">
    <source>
        <dbReference type="SAM" id="MobiDB-lite"/>
    </source>
</evidence>
<evidence type="ECO:0000256" key="5">
    <source>
        <dbReference type="ARBA" id="ARBA00022723"/>
    </source>
</evidence>
<evidence type="ECO:0000256" key="17">
    <source>
        <dbReference type="ARBA" id="ARBA00068609"/>
    </source>
</evidence>
<dbReference type="GO" id="GO:0003677">
    <property type="term" value="F:DNA binding"/>
    <property type="evidence" value="ECO:0007669"/>
    <property type="project" value="UniProtKB-KW"/>
</dbReference>
<dbReference type="GO" id="GO:0017056">
    <property type="term" value="F:structural constituent of nuclear pore"/>
    <property type="evidence" value="ECO:0007669"/>
    <property type="project" value="TreeGrafter"/>
</dbReference>
<evidence type="ECO:0000256" key="13">
    <source>
        <dbReference type="ARBA" id="ARBA00023132"/>
    </source>
</evidence>
<feature type="compositionally biased region" description="Polar residues" evidence="21">
    <location>
        <begin position="1322"/>
        <end position="1332"/>
    </location>
</feature>
<feature type="domain" description="RanBP2-type" evidence="22">
    <location>
        <begin position="614"/>
        <end position="643"/>
    </location>
</feature>
<dbReference type="Pfam" id="PF00641">
    <property type="entry name" value="Zn_ribbon_RanBP"/>
    <property type="match status" value="2"/>
</dbReference>
<dbReference type="GO" id="GO:0005643">
    <property type="term" value="C:nuclear pore"/>
    <property type="evidence" value="ECO:0007669"/>
    <property type="project" value="UniProtKB-SubCell"/>
</dbReference>
<evidence type="ECO:0000256" key="15">
    <source>
        <dbReference type="ARBA" id="ARBA00023242"/>
    </source>
</evidence>
<feature type="region of interest" description="Disordered" evidence="21">
    <location>
        <begin position="1319"/>
        <end position="1348"/>
    </location>
</feature>
<keyword evidence="5" id="KW-0479">Metal-binding</keyword>
<keyword evidence="8" id="KW-0509">mRNA transport</keyword>
<evidence type="ECO:0000256" key="4">
    <source>
        <dbReference type="ARBA" id="ARBA00022448"/>
    </source>
</evidence>
<keyword evidence="10" id="KW-0653">Protein transport</keyword>
<feature type="compositionally biased region" description="Polar residues" evidence="21">
    <location>
        <begin position="1002"/>
        <end position="1024"/>
    </location>
</feature>
<evidence type="ECO:0000256" key="19">
    <source>
        <dbReference type="ARBA" id="ARBA00079437"/>
    </source>
</evidence>
<dbReference type="SUPFAM" id="SSF90209">
    <property type="entry name" value="Ran binding protein zinc finger-like"/>
    <property type="match status" value="3"/>
</dbReference>
<comment type="cofactor">
    <cofactor evidence="1">
        <name>Zn(2+)</name>
        <dbReference type="ChEBI" id="CHEBI:29105"/>
    </cofactor>
</comment>